<name>A0A4C1YL15_EUMVA</name>
<gene>
    <name evidence="2" type="ORF">EVAR_61113_1</name>
</gene>
<evidence type="ECO:0000256" key="1">
    <source>
        <dbReference type="SAM" id="MobiDB-lite"/>
    </source>
</evidence>
<dbReference type="EMBL" id="BGZK01001317">
    <property type="protein sequence ID" value="GBP77111.1"/>
    <property type="molecule type" value="Genomic_DNA"/>
</dbReference>
<evidence type="ECO:0000313" key="2">
    <source>
        <dbReference type="EMBL" id="GBP77111.1"/>
    </source>
</evidence>
<accession>A0A4C1YL15</accession>
<feature type="region of interest" description="Disordered" evidence="1">
    <location>
        <begin position="53"/>
        <end position="80"/>
    </location>
</feature>
<feature type="compositionally biased region" description="Basic residues" evidence="1">
    <location>
        <begin position="58"/>
        <end position="67"/>
    </location>
</feature>
<proteinExistence type="predicted"/>
<dbReference type="Proteomes" id="UP000299102">
    <property type="component" value="Unassembled WGS sequence"/>
</dbReference>
<evidence type="ECO:0000313" key="3">
    <source>
        <dbReference type="Proteomes" id="UP000299102"/>
    </source>
</evidence>
<protein>
    <submittedName>
        <fullName evidence="2">Uncharacterized protein</fullName>
    </submittedName>
</protein>
<dbReference type="AlphaFoldDB" id="A0A4C1YL15"/>
<comment type="caution">
    <text evidence="2">The sequence shown here is derived from an EMBL/GenBank/DDBJ whole genome shotgun (WGS) entry which is preliminary data.</text>
</comment>
<reference evidence="2 3" key="1">
    <citation type="journal article" date="2019" name="Commun. Biol.">
        <title>The bagworm genome reveals a unique fibroin gene that provides high tensile strength.</title>
        <authorList>
            <person name="Kono N."/>
            <person name="Nakamura H."/>
            <person name="Ohtoshi R."/>
            <person name="Tomita M."/>
            <person name="Numata K."/>
            <person name="Arakawa K."/>
        </authorList>
    </citation>
    <scope>NUCLEOTIDE SEQUENCE [LARGE SCALE GENOMIC DNA]</scope>
</reference>
<organism evidence="2 3">
    <name type="scientific">Eumeta variegata</name>
    <name type="common">Bagworm moth</name>
    <name type="synonym">Eumeta japonica</name>
    <dbReference type="NCBI Taxonomy" id="151549"/>
    <lineage>
        <taxon>Eukaryota</taxon>
        <taxon>Metazoa</taxon>
        <taxon>Ecdysozoa</taxon>
        <taxon>Arthropoda</taxon>
        <taxon>Hexapoda</taxon>
        <taxon>Insecta</taxon>
        <taxon>Pterygota</taxon>
        <taxon>Neoptera</taxon>
        <taxon>Endopterygota</taxon>
        <taxon>Lepidoptera</taxon>
        <taxon>Glossata</taxon>
        <taxon>Ditrysia</taxon>
        <taxon>Tineoidea</taxon>
        <taxon>Psychidae</taxon>
        <taxon>Oiketicinae</taxon>
        <taxon>Eumeta</taxon>
    </lineage>
</organism>
<keyword evidence="3" id="KW-1185">Reference proteome</keyword>
<sequence>MSHRTRERPAECLASLSHSTMIGLPRTRSILSNEVPLSPCTTRSVQRPVNKPMSAVGVRRRSRHRPRALGPQPHTAVRNDQSQRMLSAVGGATYRTHISPVTNAARWGGGRRERLHHASPPPAPRASAAWIPCAMHEYYIAYVHAYINTLTAYRYLKPPLKQICADAPRGADGRVEFEFA</sequence>